<dbReference type="EMBL" id="JARBDR010000793">
    <property type="protein sequence ID" value="KAJ8307075.1"/>
    <property type="molecule type" value="Genomic_DNA"/>
</dbReference>
<evidence type="ECO:0000313" key="2">
    <source>
        <dbReference type="Proteomes" id="UP001217089"/>
    </source>
</evidence>
<name>A0ABQ9ETX0_TEGGR</name>
<comment type="caution">
    <text evidence="1">The sequence shown here is derived from an EMBL/GenBank/DDBJ whole genome shotgun (WGS) entry which is preliminary data.</text>
</comment>
<dbReference type="Gene3D" id="3.30.420.40">
    <property type="match status" value="1"/>
</dbReference>
<proteinExistence type="predicted"/>
<reference evidence="1 2" key="1">
    <citation type="submission" date="2022-12" db="EMBL/GenBank/DDBJ databases">
        <title>Chromosome-level genome of Tegillarca granosa.</title>
        <authorList>
            <person name="Kim J."/>
        </authorList>
    </citation>
    <scope>NUCLEOTIDE SEQUENCE [LARGE SCALE GENOMIC DNA]</scope>
    <source>
        <strain evidence="1">Teg-2019</strain>
        <tissue evidence="1">Adductor muscle</tissue>
    </source>
</reference>
<sequence length="83" mass="9755">MFFMEFQKLAFYMFFSFKNGSLTRERIKDKCSEGSWDRFAELLQSTPMGNNGNIGIYFDITEIQPLVSGDYRFNSENEQVNKV</sequence>
<dbReference type="Proteomes" id="UP001217089">
    <property type="component" value="Unassembled WGS sequence"/>
</dbReference>
<gene>
    <name evidence="1" type="ORF">KUTeg_015159</name>
</gene>
<evidence type="ECO:0000313" key="1">
    <source>
        <dbReference type="EMBL" id="KAJ8307075.1"/>
    </source>
</evidence>
<accession>A0ABQ9ETX0</accession>
<protein>
    <submittedName>
        <fullName evidence="1">Uncharacterized protein</fullName>
    </submittedName>
</protein>
<organism evidence="1 2">
    <name type="scientific">Tegillarca granosa</name>
    <name type="common">Malaysian cockle</name>
    <name type="synonym">Anadara granosa</name>
    <dbReference type="NCBI Taxonomy" id="220873"/>
    <lineage>
        <taxon>Eukaryota</taxon>
        <taxon>Metazoa</taxon>
        <taxon>Spiralia</taxon>
        <taxon>Lophotrochozoa</taxon>
        <taxon>Mollusca</taxon>
        <taxon>Bivalvia</taxon>
        <taxon>Autobranchia</taxon>
        <taxon>Pteriomorphia</taxon>
        <taxon>Arcoida</taxon>
        <taxon>Arcoidea</taxon>
        <taxon>Arcidae</taxon>
        <taxon>Tegillarca</taxon>
    </lineage>
</organism>
<keyword evidence="2" id="KW-1185">Reference proteome</keyword>